<dbReference type="Proteomes" id="UP001164439">
    <property type="component" value="Chromosome"/>
</dbReference>
<reference evidence="1" key="1">
    <citation type="submission" date="2022-12" db="EMBL/GenBank/DDBJ databases">
        <authorList>
            <person name="Ruckert C."/>
            <person name="Busche T."/>
            <person name="Kalinowski J."/>
            <person name="Wittmann C."/>
        </authorList>
    </citation>
    <scope>NUCLEOTIDE SEQUENCE</scope>
    <source>
        <strain evidence="1">DSM 40467</strain>
    </source>
</reference>
<evidence type="ECO:0000313" key="2">
    <source>
        <dbReference type="Proteomes" id="UP001164439"/>
    </source>
</evidence>
<keyword evidence="2" id="KW-1185">Reference proteome</keyword>
<organism evidence="1 2">
    <name type="scientific">Streptomyces cinnabarinus</name>
    <dbReference type="NCBI Taxonomy" id="67287"/>
    <lineage>
        <taxon>Bacteria</taxon>
        <taxon>Bacillati</taxon>
        <taxon>Actinomycetota</taxon>
        <taxon>Actinomycetes</taxon>
        <taxon>Kitasatosporales</taxon>
        <taxon>Streptomycetaceae</taxon>
        <taxon>Streptomyces</taxon>
    </lineage>
</organism>
<accession>A0ABY7KQC0</accession>
<dbReference type="RefSeq" id="WP_269664261.1">
    <property type="nucleotide sequence ID" value="NZ_CP114413.1"/>
</dbReference>
<evidence type="ECO:0008006" key="3">
    <source>
        <dbReference type="Google" id="ProtNLM"/>
    </source>
</evidence>
<name>A0ABY7KQC0_9ACTN</name>
<protein>
    <recommendedName>
        <fullName evidence="3">DUF397 domain-containing protein</fullName>
    </recommendedName>
</protein>
<gene>
    <name evidence="1" type="ORF">STRCI_008411</name>
</gene>
<sequence>MLFPHPIRRPPGLAWRSRGDCVEVRGLKDRNGVARAGGLRFAQRSTVLNDSRLNGFYEVLPGAPPVGGMGRFGRAKPSGFSVGGGAVAADGFDAGMTGKPPGHRGGGPIGQQIGWVRVSMSIKTVP</sequence>
<dbReference type="EMBL" id="CP114413">
    <property type="protein sequence ID" value="WAZ26775.1"/>
    <property type="molecule type" value="Genomic_DNA"/>
</dbReference>
<proteinExistence type="predicted"/>
<evidence type="ECO:0000313" key="1">
    <source>
        <dbReference type="EMBL" id="WAZ26775.1"/>
    </source>
</evidence>